<dbReference type="InterPro" id="IPR041679">
    <property type="entry name" value="DNA2/NAM7-like_C"/>
</dbReference>
<dbReference type="PROSITE" id="PS50011">
    <property type="entry name" value="PROTEIN_KINASE_DOM"/>
    <property type="match status" value="1"/>
</dbReference>
<dbReference type="EMBL" id="CP162550">
    <property type="protein sequence ID" value="XDI35172.1"/>
    <property type="molecule type" value="Genomic_DNA"/>
</dbReference>
<dbReference type="AlphaFoldDB" id="A0AB39BNJ6"/>
<feature type="coiled-coil region" evidence="5">
    <location>
        <begin position="380"/>
        <end position="417"/>
    </location>
</feature>
<keyword evidence="1" id="KW-0547">Nucleotide-binding</keyword>
<dbReference type="FunFam" id="3.40.50.300:FF:000326">
    <property type="entry name" value="P-loop containing nucleoside triphosphate hydrolase"/>
    <property type="match status" value="1"/>
</dbReference>
<dbReference type="InterPro" id="IPR047187">
    <property type="entry name" value="SF1_C_Upf1"/>
</dbReference>
<accession>A0AB39BNJ6</accession>
<dbReference type="PANTHER" id="PTHR10887">
    <property type="entry name" value="DNA2/NAM7 HELICASE FAMILY"/>
    <property type="match status" value="1"/>
</dbReference>
<dbReference type="InterPro" id="IPR003593">
    <property type="entry name" value="AAA+_ATPase"/>
</dbReference>
<gene>
    <name evidence="7" type="ORF">AB3N04_00175</name>
</gene>
<dbReference type="GO" id="GO:0016787">
    <property type="term" value="F:hydrolase activity"/>
    <property type="evidence" value="ECO:0007669"/>
    <property type="project" value="UniProtKB-KW"/>
</dbReference>
<keyword evidence="4" id="KW-0067">ATP-binding</keyword>
<dbReference type="SMART" id="SM00220">
    <property type="entry name" value="S_TKc"/>
    <property type="match status" value="1"/>
</dbReference>
<dbReference type="Gene3D" id="3.40.50.300">
    <property type="entry name" value="P-loop containing nucleotide triphosphate hydrolases"/>
    <property type="match status" value="2"/>
</dbReference>
<protein>
    <submittedName>
        <fullName evidence="7">AAA domain-containing protein</fullName>
    </submittedName>
</protein>
<reference evidence="7" key="1">
    <citation type="submission" date="2024-07" db="EMBL/GenBank/DDBJ databases">
        <title>Identification and characteristics of an arsenic-resistant bacterial isolate, which belongs to a novel species.</title>
        <authorList>
            <person name="Juszczyk A."/>
            <person name="Kowalczyk A."/>
            <person name="Was K."/>
            <person name="Kosowicz W."/>
            <person name="Budzyn A."/>
            <person name="Latowski D."/>
        </authorList>
    </citation>
    <scope>NUCLEOTIDE SEQUENCE</scope>
    <source>
        <strain evidence="7">As8PL</strain>
        <plasmid evidence="7">unnamed</plasmid>
    </source>
</reference>
<dbReference type="InterPro" id="IPR041677">
    <property type="entry name" value="DNA2/NAM7_AAA_11"/>
</dbReference>
<evidence type="ECO:0000256" key="3">
    <source>
        <dbReference type="ARBA" id="ARBA00022806"/>
    </source>
</evidence>
<keyword evidence="2" id="KW-0378">Hydrolase</keyword>
<keyword evidence="3" id="KW-0347">Helicase</keyword>
<sequence length="1046" mass="120648">MILTNKYVLEEKLLDTYQSTIYKGYMVKGKTPIVVKILNQNYSKLKFSDLEEIFHRDSKALSMINHSNIIEYKDSGIDGDNFYIVMEYFNGDNLNEFVKKNKMSKVQKLHIMVQILNGVQAAHDKRIIHRDIKPSNVLVSSNMEVKVIDFGVSKILDMYLFRSGHTLKDYITKRYASPEHLLGQQIDFRSDIFSLGATFYYLITGTEPPEDKEKLFNSIDSLSVSQNVKDILYKSLKINKEDRYKSLISFIEDLKLEIKLNLVDGNVKLFIPQIINRNLQDIGKVSSASFNVVRDFIEQSLKESSVYKTENNYYLIGNGIKYHLLPDRKNGYLRVYKVYSIDKYHENELEKSKGIEIKLNLDITQQRPAAYESSDLNKLLNEIDMSFESFKQKMKKIEQKNRLIADWEEVLKILRQINFNRERIGNYKGFEYDASSNFLTITMDVNYESSMLQDGDYIKLQTKANKFVKVGPIKNIHENKLKVALLSDVEIQNLNKRGETRVDLSMINQMLKRYSNALYALNNNESVNRNLIDYLLKPEHLTMNKVELDLDFVNQTIDEANKKIVRKALKTNDIFLIQGPPGTGKSTVITELINQIFSQDIKSTVLITSPSHVAVDHLLKNVLKTHSDKKIIRVGTSEKISKDAQNLLATEQIKTWAEEVKSNSIARTIEYIENSYGKDKALRKYMQFNLNKNTFIKPDEIDVRLFDPKAVKTINIIKDWTNRLDLLDEFDDIFAREASIVAATCVGIASRHTLRNLTYDWVIIDEAARATAPELILPMLLGKKIILVGDHKQLPPIVNLVQDKGLEAKINIKKLERSLFEELFEPCSKEAKETLTSQFRMHPEISKLVNTSFYPTYNINTKIKAESRKHHLDFKEVVKWIDTSNMSDNSEEKHNDSYRNNLEVGVIKKELDKINKIYNEKNIRASVGIISGYNAQKQLLTNKIEPKNTKWTNIDIQIDNIDAFQGSECDIVFYSVVRSNEENKLGFLKDQRRINVALSRGKNCLFIVGNKECVLNSEVKYKEGIGKVIQFINRNPNSCNIQGAEL</sequence>
<feature type="domain" description="Protein kinase" evidence="6">
    <location>
        <begin position="7"/>
        <end position="256"/>
    </location>
</feature>
<dbReference type="SMART" id="SM00382">
    <property type="entry name" value="AAA"/>
    <property type="match status" value="1"/>
</dbReference>
<dbReference type="SUPFAM" id="SSF56112">
    <property type="entry name" value="Protein kinase-like (PK-like)"/>
    <property type="match status" value="1"/>
</dbReference>
<dbReference type="InterPro" id="IPR000719">
    <property type="entry name" value="Prot_kinase_dom"/>
</dbReference>
<dbReference type="CDD" id="cd14014">
    <property type="entry name" value="STKc_PknB_like"/>
    <property type="match status" value="1"/>
</dbReference>
<dbReference type="GO" id="GO:0005524">
    <property type="term" value="F:ATP binding"/>
    <property type="evidence" value="ECO:0007669"/>
    <property type="project" value="UniProtKB-KW"/>
</dbReference>
<dbReference type="InterPro" id="IPR008271">
    <property type="entry name" value="Ser/Thr_kinase_AS"/>
</dbReference>
<dbReference type="Gene3D" id="1.10.510.10">
    <property type="entry name" value="Transferase(Phosphotransferase) domain 1"/>
    <property type="match status" value="1"/>
</dbReference>
<geneLocation type="plasmid" evidence="7">
    <name>unnamed</name>
</geneLocation>
<evidence type="ECO:0000256" key="1">
    <source>
        <dbReference type="ARBA" id="ARBA00022741"/>
    </source>
</evidence>
<name>A0AB39BNJ6_9BACI</name>
<keyword evidence="5" id="KW-0175">Coiled coil</keyword>
<dbReference type="InterPro" id="IPR027417">
    <property type="entry name" value="P-loop_NTPase"/>
</dbReference>
<dbReference type="Pfam" id="PF00069">
    <property type="entry name" value="Pkinase"/>
    <property type="match status" value="1"/>
</dbReference>
<dbReference type="InterPro" id="IPR011009">
    <property type="entry name" value="Kinase-like_dom_sf"/>
</dbReference>
<dbReference type="GO" id="GO:0005694">
    <property type="term" value="C:chromosome"/>
    <property type="evidence" value="ECO:0007669"/>
    <property type="project" value="UniProtKB-ARBA"/>
</dbReference>
<dbReference type="GO" id="GO:0004672">
    <property type="term" value="F:protein kinase activity"/>
    <property type="evidence" value="ECO:0007669"/>
    <property type="project" value="InterPro"/>
</dbReference>
<dbReference type="GO" id="GO:0004386">
    <property type="term" value="F:helicase activity"/>
    <property type="evidence" value="ECO:0007669"/>
    <property type="project" value="UniProtKB-KW"/>
</dbReference>
<dbReference type="PANTHER" id="PTHR10887:SF495">
    <property type="entry name" value="HELICASE SENATAXIN ISOFORM X1-RELATED"/>
    <property type="match status" value="1"/>
</dbReference>
<organism evidence="7">
    <name type="scientific">Alkalihalophilus sp. As8PL</name>
    <dbReference type="NCBI Taxonomy" id="3237103"/>
    <lineage>
        <taxon>Bacteria</taxon>
        <taxon>Bacillati</taxon>
        <taxon>Bacillota</taxon>
        <taxon>Bacilli</taxon>
        <taxon>Bacillales</taxon>
        <taxon>Bacillaceae</taxon>
        <taxon>Alkalihalophilus</taxon>
    </lineage>
</organism>
<dbReference type="Pfam" id="PF13087">
    <property type="entry name" value="AAA_12"/>
    <property type="match status" value="1"/>
</dbReference>
<dbReference type="PROSITE" id="PS00108">
    <property type="entry name" value="PROTEIN_KINASE_ST"/>
    <property type="match status" value="1"/>
</dbReference>
<evidence type="ECO:0000313" key="7">
    <source>
        <dbReference type="EMBL" id="XDI35172.1"/>
    </source>
</evidence>
<proteinExistence type="predicted"/>
<evidence type="ECO:0000256" key="4">
    <source>
        <dbReference type="ARBA" id="ARBA00022840"/>
    </source>
</evidence>
<dbReference type="Pfam" id="PF13086">
    <property type="entry name" value="AAA_11"/>
    <property type="match status" value="1"/>
</dbReference>
<dbReference type="SUPFAM" id="SSF52540">
    <property type="entry name" value="P-loop containing nucleoside triphosphate hydrolases"/>
    <property type="match status" value="1"/>
</dbReference>
<keyword evidence="7" id="KW-0614">Plasmid</keyword>
<dbReference type="InterPro" id="IPR045055">
    <property type="entry name" value="DNA2/NAM7-like"/>
</dbReference>
<dbReference type="RefSeq" id="WP_368502788.1">
    <property type="nucleotide sequence ID" value="NZ_CP162550.1"/>
</dbReference>
<evidence type="ECO:0000256" key="5">
    <source>
        <dbReference type="SAM" id="Coils"/>
    </source>
</evidence>
<dbReference type="CDD" id="cd18808">
    <property type="entry name" value="SF1_C_Upf1"/>
    <property type="match status" value="1"/>
</dbReference>
<evidence type="ECO:0000259" key="6">
    <source>
        <dbReference type="PROSITE" id="PS50011"/>
    </source>
</evidence>
<evidence type="ECO:0000256" key="2">
    <source>
        <dbReference type="ARBA" id="ARBA00022801"/>
    </source>
</evidence>